<dbReference type="Pfam" id="PF00753">
    <property type="entry name" value="Lactamase_B"/>
    <property type="match status" value="1"/>
</dbReference>
<evidence type="ECO:0000256" key="4">
    <source>
        <dbReference type="ARBA" id="ARBA00022833"/>
    </source>
</evidence>
<sequence>MSLFVERFILGDLATNCYVIHNGQEALILDPALGSEELRRWIQDQNLTVRYIVNTHGHIDHIGGNAFFKEAFPGALLAVHDADLLYLVRPDLNLSQEFSRAFVSPLPDLTFQGEDAWIALGDERVEVLQTPGHTPGSVCLFFPEKRWLFSGDTLFFGSVGRTDLPGGSFRDLVESLGKIFERFSDDVQVFPGHGPLTDIGTERKTNAYYLMYVAQR</sequence>
<accession>A0A7V3YMV7</accession>
<dbReference type="EMBL" id="DTEN01000320">
    <property type="protein sequence ID" value="HGI75585.1"/>
    <property type="molecule type" value="Genomic_DNA"/>
</dbReference>
<name>A0A7V3YMV7_9BACT</name>
<dbReference type="InterPro" id="IPR001279">
    <property type="entry name" value="Metallo-B-lactamas"/>
</dbReference>
<comment type="caution">
    <text evidence="6">The sequence shown here is derived from an EMBL/GenBank/DDBJ whole genome shotgun (WGS) entry which is preliminary data.</text>
</comment>
<evidence type="ECO:0000256" key="3">
    <source>
        <dbReference type="ARBA" id="ARBA00022801"/>
    </source>
</evidence>
<proteinExistence type="predicted"/>
<dbReference type="GO" id="GO:0046872">
    <property type="term" value="F:metal ion binding"/>
    <property type="evidence" value="ECO:0007669"/>
    <property type="project" value="UniProtKB-KW"/>
</dbReference>
<reference evidence="6" key="1">
    <citation type="journal article" date="2020" name="mSystems">
        <title>Genome- and Community-Level Interaction Insights into Carbon Utilization and Element Cycling Functions of Hydrothermarchaeota in Hydrothermal Sediment.</title>
        <authorList>
            <person name="Zhou Z."/>
            <person name="Liu Y."/>
            <person name="Xu W."/>
            <person name="Pan J."/>
            <person name="Luo Z.H."/>
            <person name="Li M."/>
        </authorList>
    </citation>
    <scope>NUCLEOTIDE SEQUENCE [LARGE SCALE GENOMIC DNA]</scope>
    <source>
        <strain evidence="6">SpSt-716</strain>
    </source>
</reference>
<gene>
    <name evidence="6" type="ORF">ENU96_07915</name>
</gene>
<dbReference type="Gene3D" id="3.60.15.10">
    <property type="entry name" value="Ribonuclease Z/Hydroxyacylglutathione hydrolase-like"/>
    <property type="match status" value="1"/>
</dbReference>
<comment type="cofactor">
    <cofactor evidence="1">
        <name>Zn(2+)</name>
        <dbReference type="ChEBI" id="CHEBI:29105"/>
    </cofactor>
</comment>
<dbReference type="InterPro" id="IPR036866">
    <property type="entry name" value="RibonucZ/Hydroxyglut_hydro"/>
</dbReference>
<dbReference type="GO" id="GO:0016787">
    <property type="term" value="F:hydrolase activity"/>
    <property type="evidence" value="ECO:0007669"/>
    <property type="project" value="UniProtKB-KW"/>
</dbReference>
<organism evidence="6">
    <name type="scientific">Candidatus Caldatribacterium californiense</name>
    <dbReference type="NCBI Taxonomy" id="1454726"/>
    <lineage>
        <taxon>Bacteria</taxon>
        <taxon>Pseudomonadati</taxon>
        <taxon>Atribacterota</taxon>
        <taxon>Atribacteria</taxon>
        <taxon>Atribacterales</taxon>
        <taxon>Candidatus Caldatribacteriaceae</taxon>
        <taxon>Candidatus Caldatribacterium</taxon>
    </lineage>
</organism>
<evidence type="ECO:0000313" key="6">
    <source>
        <dbReference type="EMBL" id="HGI75585.1"/>
    </source>
</evidence>
<dbReference type="CDD" id="cd06262">
    <property type="entry name" value="metallo-hydrolase-like_MBL-fold"/>
    <property type="match status" value="1"/>
</dbReference>
<evidence type="ECO:0000256" key="2">
    <source>
        <dbReference type="ARBA" id="ARBA00022723"/>
    </source>
</evidence>
<dbReference type="SUPFAM" id="SSF56281">
    <property type="entry name" value="Metallo-hydrolase/oxidoreductase"/>
    <property type="match status" value="1"/>
</dbReference>
<keyword evidence="4" id="KW-0862">Zinc</keyword>
<protein>
    <submittedName>
        <fullName evidence="6">MBL fold metallo-hydrolase</fullName>
    </submittedName>
</protein>
<dbReference type="AlphaFoldDB" id="A0A7V3YMV7"/>
<dbReference type="InterPro" id="IPR051453">
    <property type="entry name" value="MBL_Glyoxalase_II"/>
</dbReference>
<evidence type="ECO:0000256" key="1">
    <source>
        <dbReference type="ARBA" id="ARBA00001947"/>
    </source>
</evidence>
<feature type="domain" description="Metallo-beta-lactamase" evidence="5">
    <location>
        <begin position="14"/>
        <end position="193"/>
    </location>
</feature>
<keyword evidence="3 6" id="KW-0378">Hydrolase</keyword>
<evidence type="ECO:0000259" key="5">
    <source>
        <dbReference type="SMART" id="SM00849"/>
    </source>
</evidence>
<dbReference type="SMART" id="SM00849">
    <property type="entry name" value="Lactamase_B"/>
    <property type="match status" value="1"/>
</dbReference>
<dbReference type="PANTHER" id="PTHR46233:SF3">
    <property type="entry name" value="HYDROXYACYLGLUTATHIONE HYDROLASE GLOC"/>
    <property type="match status" value="1"/>
</dbReference>
<dbReference type="PANTHER" id="PTHR46233">
    <property type="entry name" value="HYDROXYACYLGLUTATHIONE HYDROLASE GLOC"/>
    <property type="match status" value="1"/>
</dbReference>
<keyword evidence="2" id="KW-0479">Metal-binding</keyword>